<reference evidence="1 2" key="1">
    <citation type="journal article" date="2013" name="Genome Announc.">
        <title>Whole-Genome Sequence of the Clinical Strain Corynebacterium argentoratense DSM 44202, Isolated from a Human Throat Specimen.</title>
        <authorList>
            <person name="Bomholt C."/>
            <person name="Glaub A."/>
            <person name="Gravermann K."/>
            <person name="Albersmeier A."/>
            <person name="Brinkrolf K."/>
            <person name="Ruckert C."/>
            <person name="Tauch A."/>
        </authorList>
    </citation>
    <scope>NUCLEOTIDE SEQUENCE [LARGE SCALE GENOMIC DNA]</scope>
    <source>
        <strain evidence="1">DSM 44202</strain>
    </source>
</reference>
<evidence type="ECO:0000313" key="2">
    <source>
        <dbReference type="Proteomes" id="UP000016943"/>
    </source>
</evidence>
<sequence>MGHDMDVDIDAAIDLLNELVREARTQLAAHNADLPFLPAQALGRDFRDHAIALHGMMMRVHRNNYRQMRWMTGVSEKGISLVKQLKEQDLSAQRWFDTGGNDD</sequence>
<dbReference type="HOGENOM" id="CLU_2258985_0_0_11"/>
<dbReference type="EMBL" id="CP006365">
    <property type="protein sequence ID" value="AGU15737.1"/>
    <property type="molecule type" value="Genomic_DNA"/>
</dbReference>
<dbReference type="PATRIC" id="fig|1348662.3.peg.1602"/>
<dbReference type="Proteomes" id="UP000016943">
    <property type="component" value="Chromosome"/>
</dbReference>
<dbReference type="KEGG" id="caz:CARG_08100"/>
<dbReference type="AlphaFoldDB" id="U3GZV5"/>
<dbReference type="STRING" id="1348662.CARG_08100"/>
<proteinExistence type="predicted"/>
<keyword evidence="2" id="KW-1185">Reference proteome</keyword>
<dbReference type="GeneID" id="78250365"/>
<protein>
    <submittedName>
        <fullName evidence="1">Uncharacterized protein</fullName>
    </submittedName>
</protein>
<name>U3GZV5_9CORY</name>
<accession>U3GZV5</accession>
<evidence type="ECO:0000313" key="1">
    <source>
        <dbReference type="EMBL" id="AGU15737.1"/>
    </source>
</evidence>
<gene>
    <name evidence="1" type="ORF">CARG_08100</name>
</gene>
<organism evidence="1 2">
    <name type="scientific">Corynebacterium argentoratense DSM 44202</name>
    <dbReference type="NCBI Taxonomy" id="1348662"/>
    <lineage>
        <taxon>Bacteria</taxon>
        <taxon>Bacillati</taxon>
        <taxon>Actinomycetota</taxon>
        <taxon>Actinomycetes</taxon>
        <taxon>Mycobacteriales</taxon>
        <taxon>Corynebacteriaceae</taxon>
        <taxon>Corynebacterium</taxon>
    </lineage>
</organism>
<dbReference type="RefSeq" id="WP_021012127.1">
    <property type="nucleotide sequence ID" value="NC_022198.1"/>
</dbReference>